<comment type="function">
    <text evidence="2">With LigD forms a non-homologous end joining (NHEJ) DNA repair enzyme, which repairs dsDNA breaks with reduced fidelity. Binds linear dsDNA with 5'- and 3'- overhangs but not closed circular dsDNA nor ssDNA. Recruits and stimulates the ligase activity of LigD.</text>
</comment>
<dbReference type="NCBIfam" id="TIGR02772">
    <property type="entry name" value="Ku_bact"/>
    <property type="match status" value="1"/>
</dbReference>
<comment type="subunit">
    <text evidence="2">Homodimer. Interacts with LigD.</text>
</comment>
<dbReference type="HAMAP" id="MF_01875">
    <property type="entry name" value="Prokaryotic_Ku"/>
    <property type="match status" value="1"/>
</dbReference>
<evidence type="ECO:0000256" key="2">
    <source>
        <dbReference type="HAMAP-Rule" id="MF_01875"/>
    </source>
</evidence>
<dbReference type="AlphaFoldDB" id="A0A0B1Q119"/>
<sequence length="270" mass="30775">MAPRTFWKGYLKLSLVTCPVTMMPALTDQEKVRFHTLNAQTGNRVVSRYVDSETGKAVKEEDEARAWQRGEDDFVVLEDEEIDAVGLESTRTIDIERFVKRDTVGWVWFDRPHYVMPSDPVGEEAFVVIREAMAATGTAGLSRVVMYRRERPVLLEPRDKGIVLWTLRYGDEVREEKDYFTGIGKPKADAALSRMMLKLVDARTTDWDPAMVEDPVQDKLIDLIESRRKKRKSRTGSRKQKASPPPEAAGNVISIMDALRKSLDDKGKKK</sequence>
<proteinExistence type="inferred from homology"/>
<keyword evidence="1 2" id="KW-0238">DNA-binding</keyword>
<dbReference type="Pfam" id="PF02735">
    <property type="entry name" value="Ku"/>
    <property type="match status" value="1"/>
</dbReference>
<evidence type="ECO:0000313" key="5">
    <source>
        <dbReference type="EMBL" id="KHJ54064.1"/>
    </source>
</evidence>
<gene>
    <name evidence="2" type="primary">ku</name>
    <name evidence="5" type="ORF">LA66_16025</name>
</gene>
<dbReference type="PANTHER" id="PTHR41251">
    <property type="entry name" value="NON-HOMOLOGOUS END JOINING PROTEIN KU"/>
    <property type="match status" value="1"/>
</dbReference>
<evidence type="ECO:0000256" key="1">
    <source>
        <dbReference type="ARBA" id="ARBA00023125"/>
    </source>
</evidence>
<evidence type="ECO:0000313" key="6">
    <source>
        <dbReference type="Proteomes" id="UP000030826"/>
    </source>
</evidence>
<dbReference type="OrthoDB" id="9780854at2"/>
<dbReference type="GO" id="GO:0003690">
    <property type="term" value="F:double-stranded DNA binding"/>
    <property type="evidence" value="ECO:0007669"/>
    <property type="project" value="UniProtKB-UniRule"/>
</dbReference>
<protein>
    <recommendedName>
        <fullName evidence="2">Non-homologous end joining protein Ku</fullName>
    </recommendedName>
</protein>
<dbReference type="EMBL" id="JRFJ01000004">
    <property type="protein sequence ID" value="KHJ54064.1"/>
    <property type="molecule type" value="Genomic_DNA"/>
</dbReference>
<comment type="similarity">
    <text evidence="2">Belongs to the prokaryotic Ku family.</text>
</comment>
<evidence type="ECO:0000259" key="4">
    <source>
        <dbReference type="SMART" id="SM00559"/>
    </source>
</evidence>
<dbReference type="InterPro" id="IPR016194">
    <property type="entry name" value="SPOC-like_C_dom_sf"/>
</dbReference>
<feature type="compositionally biased region" description="Basic residues" evidence="3">
    <location>
        <begin position="227"/>
        <end position="241"/>
    </location>
</feature>
<keyword evidence="2" id="KW-0227">DNA damage</keyword>
<dbReference type="RefSeq" id="WP_039194821.1">
    <property type="nucleotide sequence ID" value="NZ_JRFJ01000004.1"/>
</dbReference>
<organism evidence="5 6">
    <name type="scientific">Aureimonas altamirensis</name>
    <dbReference type="NCBI Taxonomy" id="370622"/>
    <lineage>
        <taxon>Bacteria</taxon>
        <taxon>Pseudomonadati</taxon>
        <taxon>Pseudomonadota</taxon>
        <taxon>Alphaproteobacteria</taxon>
        <taxon>Hyphomicrobiales</taxon>
        <taxon>Aurantimonadaceae</taxon>
        <taxon>Aureimonas</taxon>
    </lineage>
</organism>
<dbReference type="SMART" id="SM00559">
    <property type="entry name" value="Ku78"/>
    <property type="match status" value="1"/>
</dbReference>
<accession>A0A0B1Q119</accession>
<keyword evidence="2" id="KW-0233">DNA recombination</keyword>
<comment type="caution">
    <text evidence="5">The sequence shown here is derived from an EMBL/GenBank/DDBJ whole genome shotgun (WGS) entry which is preliminary data.</text>
</comment>
<dbReference type="PIRSF" id="PIRSF006493">
    <property type="entry name" value="Prok_Ku"/>
    <property type="match status" value="1"/>
</dbReference>
<dbReference type="InterPro" id="IPR006164">
    <property type="entry name" value="DNA_bd_Ku70/Ku80"/>
</dbReference>
<reference evidence="5 6" key="1">
    <citation type="submission" date="2014-09" db="EMBL/GenBank/DDBJ databases">
        <title>Isolation and characterization of Aurantimonas altamirensis ON-56566 from clinical sample following a dog bite.</title>
        <authorList>
            <person name="Eshaghi A."/>
            <person name="Li A."/>
            <person name="Shahinas D."/>
            <person name="Bahn P."/>
            <person name="Kus J.V."/>
            <person name="Patel S.N."/>
        </authorList>
    </citation>
    <scope>NUCLEOTIDE SEQUENCE [LARGE SCALE GENOMIC DNA]</scope>
    <source>
        <strain evidence="5 6">ON-56566</strain>
    </source>
</reference>
<dbReference type="GO" id="GO:0006303">
    <property type="term" value="P:double-strand break repair via nonhomologous end joining"/>
    <property type="evidence" value="ECO:0007669"/>
    <property type="project" value="UniProtKB-UniRule"/>
</dbReference>
<dbReference type="STRING" id="370622.LA66_16025"/>
<dbReference type="InterPro" id="IPR009187">
    <property type="entry name" value="Prok_Ku"/>
</dbReference>
<evidence type="ECO:0000256" key="3">
    <source>
        <dbReference type="SAM" id="MobiDB-lite"/>
    </source>
</evidence>
<dbReference type="GO" id="GO:0006310">
    <property type="term" value="P:DNA recombination"/>
    <property type="evidence" value="ECO:0007669"/>
    <property type="project" value="UniProtKB-KW"/>
</dbReference>
<name>A0A0B1Q119_9HYPH</name>
<dbReference type="CDD" id="cd00789">
    <property type="entry name" value="KU_like"/>
    <property type="match status" value="1"/>
</dbReference>
<keyword evidence="2" id="KW-0234">DNA repair</keyword>
<dbReference type="Proteomes" id="UP000030826">
    <property type="component" value="Unassembled WGS sequence"/>
</dbReference>
<feature type="region of interest" description="Disordered" evidence="3">
    <location>
        <begin position="227"/>
        <end position="253"/>
    </location>
</feature>
<dbReference type="PANTHER" id="PTHR41251:SF1">
    <property type="entry name" value="NON-HOMOLOGOUS END JOINING PROTEIN KU"/>
    <property type="match status" value="1"/>
</dbReference>
<feature type="domain" description="Ku" evidence="4">
    <location>
        <begin position="55"/>
        <end position="185"/>
    </location>
</feature>
<dbReference type="SUPFAM" id="SSF100939">
    <property type="entry name" value="SPOC domain-like"/>
    <property type="match status" value="1"/>
</dbReference>
<dbReference type="Gene3D" id="2.40.290.10">
    <property type="match status" value="1"/>
</dbReference>